<gene>
    <name evidence="10" type="ORF">A3A77_04630</name>
</gene>
<feature type="transmembrane region" description="Helical" evidence="8">
    <location>
        <begin position="64"/>
        <end position="82"/>
    </location>
</feature>
<evidence type="ECO:0000256" key="1">
    <source>
        <dbReference type="ARBA" id="ARBA00004651"/>
    </source>
</evidence>
<keyword evidence="3" id="KW-0328">Glycosyltransferase</keyword>
<evidence type="ECO:0000256" key="7">
    <source>
        <dbReference type="ARBA" id="ARBA00023136"/>
    </source>
</evidence>
<reference evidence="10 11" key="1">
    <citation type="journal article" date="2016" name="Nat. Commun.">
        <title>Thousands of microbial genomes shed light on interconnected biogeochemical processes in an aquifer system.</title>
        <authorList>
            <person name="Anantharaman K."/>
            <person name="Brown C.T."/>
            <person name="Hug L.A."/>
            <person name="Sharon I."/>
            <person name="Castelle C.J."/>
            <person name="Probst A.J."/>
            <person name="Thomas B.C."/>
            <person name="Singh A."/>
            <person name="Wilkins M.J."/>
            <person name="Karaoz U."/>
            <person name="Brodie E.L."/>
            <person name="Williams K.H."/>
            <person name="Hubbard S.S."/>
            <person name="Banfield J.F."/>
        </authorList>
    </citation>
    <scope>NUCLEOTIDE SEQUENCE [LARGE SCALE GENOMIC DNA]</scope>
</reference>
<feature type="transmembrane region" description="Helical" evidence="8">
    <location>
        <begin position="305"/>
        <end position="327"/>
    </location>
</feature>
<accession>A0A1G1VDM6</accession>
<feature type="transmembrane region" description="Helical" evidence="8">
    <location>
        <begin position="261"/>
        <end position="278"/>
    </location>
</feature>
<dbReference type="AlphaFoldDB" id="A0A1G1VDM6"/>
<feature type="transmembrane region" description="Helical" evidence="8">
    <location>
        <begin position="164"/>
        <end position="192"/>
    </location>
</feature>
<protein>
    <recommendedName>
        <fullName evidence="9">Glycosyltransferase RgtA/B/C/D-like domain-containing protein</fullName>
    </recommendedName>
</protein>
<feature type="transmembrane region" description="Helical" evidence="8">
    <location>
        <begin position="9"/>
        <end position="26"/>
    </location>
</feature>
<keyword evidence="5 8" id="KW-0812">Transmembrane</keyword>
<evidence type="ECO:0000256" key="8">
    <source>
        <dbReference type="SAM" id="Phobius"/>
    </source>
</evidence>
<organism evidence="10 11">
    <name type="scientific">Candidatus Blackburnbacteria bacterium RIFCSPLOWO2_01_FULL_40_20</name>
    <dbReference type="NCBI Taxonomy" id="1797519"/>
    <lineage>
        <taxon>Bacteria</taxon>
        <taxon>Candidatus Blackburniibacteriota</taxon>
    </lineage>
</organism>
<dbReference type="Pfam" id="PF13231">
    <property type="entry name" value="PMT_2"/>
    <property type="match status" value="1"/>
</dbReference>
<feature type="transmembrane region" description="Helical" evidence="8">
    <location>
        <begin position="283"/>
        <end position="299"/>
    </location>
</feature>
<feature type="transmembrane region" description="Helical" evidence="8">
    <location>
        <begin position="339"/>
        <end position="357"/>
    </location>
</feature>
<dbReference type="Proteomes" id="UP000178659">
    <property type="component" value="Unassembled WGS sequence"/>
</dbReference>
<feature type="transmembrane region" description="Helical" evidence="8">
    <location>
        <begin position="112"/>
        <end position="132"/>
    </location>
</feature>
<evidence type="ECO:0000256" key="5">
    <source>
        <dbReference type="ARBA" id="ARBA00022692"/>
    </source>
</evidence>
<dbReference type="EMBL" id="MHCC01000015">
    <property type="protein sequence ID" value="OGY13427.1"/>
    <property type="molecule type" value="Genomic_DNA"/>
</dbReference>
<feature type="transmembrane region" description="Helical" evidence="8">
    <location>
        <begin position="204"/>
        <end position="221"/>
    </location>
</feature>
<feature type="transmembrane region" description="Helical" evidence="8">
    <location>
        <begin position="139"/>
        <end position="158"/>
    </location>
</feature>
<keyword evidence="2" id="KW-1003">Cell membrane</keyword>
<comment type="subcellular location">
    <subcellularLocation>
        <location evidence="1">Cell membrane</location>
        <topology evidence="1">Multi-pass membrane protein</topology>
    </subcellularLocation>
</comment>
<dbReference type="GO" id="GO:0016763">
    <property type="term" value="F:pentosyltransferase activity"/>
    <property type="evidence" value="ECO:0007669"/>
    <property type="project" value="TreeGrafter"/>
</dbReference>
<feature type="domain" description="Glycosyltransferase RgtA/B/C/D-like" evidence="9">
    <location>
        <begin position="66"/>
        <end position="215"/>
    </location>
</feature>
<keyword evidence="6 8" id="KW-1133">Transmembrane helix</keyword>
<keyword evidence="7 8" id="KW-0472">Membrane</keyword>
<name>A0A1G1VDM6_9BACT</name>
<proteinExistence type="predicted"/>
<sequence>MKRFLLKKIDYVCLLLIFLYIPLFFYKLGQSSLVSWDEAWYAEIARNILRSGDIFNLTWSGEPYFDHPAGGFWFIALAFRLFGISEFWARFTPALAGLLSLGIIYLLGKELFGRVVGFASAIALPSSFWFLYRSRSGNLDIFLTLFFLLTLFLALKAAKNKKYLIPFSLSLSFLFLTKTLVPLTIIPPLFIIFWRSKSIALRNLVLPILIVVVLVGGWTFSQLQHKDFIDRYFQVGLPGMDAQSNLKANVLQAKVLLHNGVGKWFWLGIGSLAIGVLARQKRFLILAAFFVSFVTPFAFSQRSGIWHLIPLHPILILSFLGLLYVILEKIMGVFSRNKAWVALPIILLSIYISYPQIKRSWYEFINVNPYTSDEEVLAREAGNYPQKLFIASSDFRPAAVFYSGKNVPQMILGIKLPDMFKNKEEFLLIVQENDLAQPGISKDSYEILQKDRDKILLLKK</sequence>
<evidence type="ECO:0000256" key="3">
    <source>
        <dbReference type="ARBA" id="ARBA00022676"/>
    </source>
</evidence>
<dbReference type="InterPro" id="IPR050297">
    <property type="entry name" value="LipidA_mod_glycosyltrf_83"/>
</dbReference>
<dbReference type="PANTHER" id="PTHR33908:SF11">
    <property type="entry name" value="MEMBRANE PROTEIN"/>
    <property type="match status" value="1"/>
</dbReference>
<comment type="caution">
    <text evidence="10">The sequence shown here is derived from an EMBL/GenBank/DDBJ whole genome shotgun (WGS) entry which is preliminary data.</text>
</comment>
<dbReference type="PANTHER" id="PTHR33908">
    <property type="entry name" value="MANNOSYLTRANSFERASE YKCB-RELATED"/>
    <property type="match status" value="1"/>
</dbReference>
<evidence type="ECO:0000256" key="4">
    <source>
        <dbReference type="ARBA" id="ARBA00022679"/>
    </source>
</evidence>
<evidence type="ECO:0000256" key="6">
    <source>
        <dbReference type="ARBA" id="ARBA00022989"/>
    </source>
</evidence>
<dbReference type="GO" id="GO:0005886">
    <property type="term" value="C:plasma membrane"/>
    <property type="evidence" value="ECO:0007669"/>
    <property type="project" value="UniProtKB-SubCell"/>
</dbReference>
<evidence type="ECO:0000256" key="2">
    <source>
        <dbReference type="ARBA" id="ARBA00022475"/>
    </source>
</evidence>
<feature type="transmembrane region" description="Helical" evidence="8">
    <location>
        <begin position="87"/>
        <end position="106"/>
    </location>
</feature>
<evidence type="ECO:0000313" key="11">
    <source>
        <dbReference type="Proteomes" id="UP000178659"/>
    </source>
</evidence>
<evidence type="ECO:0000259" key="9">
    <source>
        <dbReference type="Pfam" id="PF13231"/>
    </source>
</evidence>
<dbReference type="InterPro" id="IPR038731">
    <property type="entry name" value="RgtA/B/C-like"/>
</dbReference>
<keyword evidence="4" id="KW-0808">Transferase</keyword>
<dbReference type="GO" id="GO:0009103">
    <property type="term" value="P:lipopolysaccharide biosynthetic process"/>
    <property type="evidence" value="ECO:0007669"/>
    <property type="project" value="UniProtKB-ARBA"/>
</dbReference>
<evidence type="ECO:0000313" key="10">
    <source>
        <dbReference type="EMBL" id="OGY13427.1"/>
    </source>
</evidence>